<feature type="compositionally biased region" description="Basic residues" evidence="1">
    <location>
        <begin position="41"/>
        <end position="55"/>
    </location>
</feature>
<feature type="compositionally biased region" description="Basic and acidic residues" evidence="1">
    <location>
        <begin position="24"/>
        <end position="36"/>
    </location>
</feature>
<dbReference type="Proteomes" id="UP000198287">
    <property type="component" value="Unassembled WGS sequence"/>
</dbReference>
<dbReference type="Gene3D" id="2.60.40.10">
    <property type="entry name" value="Immunoglobulins"/>
    <property type="match status" value="1"/>
</dbReference>
<dbReference type="InterPro" id="IPR013783">
    <property type="entry name" value="Ig-like_fold"/>
</dbReference>
<dbReference type="EMBL" id="LNIX01000061">
    <property type="protein sequence ID" value="OXA37245.1"/>
    <property type="molecule type" value="Genomic_DNA"/>
</dbReference>
<evidence type="ECO:0000313" key="3">
    <source>
        <dbReference type="Proteomes" id="UP000198287"/>
    </source>
</evidence>
<dbReference type="PANTHER" id="PTHR23279">
    <property type="entry name" value="DEFECTIVE PROBOSCIS EXTENSION RESPONSE DPR -RELATED"/>
    <property type="match status" value="1"/>
</dbReference>
<reference evidence="2 3" key="1">
    <citation type="submission" date="2015-12" db="EMBL/GenBank/DDBJ databases">
        <title>The genome of Folsomia candida.</title>
        <authorList>
            <person name="Faddeeva A."/>
            <person name="Derks M.F."/>
            <person name="Anvar Y."/>
            <person name="Smit S."/>
            <person name="Van Straalen N."/>
            <person name="Roelofs D."/>
        </authorList>
    </citation>
    <scope>NUCLEOTIDE SEQUENCE [LARGE SCALE GENOMIC DNA]</scope>
    <source>
        <strain evidence="2 3">VU population</strain>
        <tissue evidence="2">Whole body</tissue>
    </source>
</reference>
<feature type="compositionally biased region" description="Basic residues" evidence="1">
    <location>
        <begin position="196"/>
        <end position="211"/>
    </location>
</feature>
<dbReference type="SUPFAM" id="SSF48726">
    <property type="entry name" value="Immunoglobulin"/>
    <property type="match status" value="1"/>
</dbReference>
<feature type="region of interest" description="Disordered" evidence="1">
    <location>
        <begin position="185"/>
        <end position="211"/>
    </location>
</feature>
<accession>A0A226CV20</accession>
<protein>
    <submittedName>
        <fullName evidence="2">Lachesin</fullName>
    </submittedName>
</protein>
<feature type="compositionally biased region" description="Basic residues" evidence="1">
    <location>
        <begin position="1"/>
        <end position="21"/>
    </location>
</feature>
<proteinExistence type="predicted"/>
<dbReference type="PANTHER" id="PTHR23279:SF45">
    <property type="entry name" value="DEFECTIVE PROBOSCIS EXTENSION RESPONSE 12, ISOFORM C"/>
    <property type="match status" value="1"/>
</dbReference>
<dbReference type="OrthoDB" id="10031887at2759"/>
<gene>
    <name evidence="2" type="ORF">Fcan01_28000</name>
</gene>
<evidence type="ECO:0000256" key="1">
    <source>
        <dbReference type="SAM" id="MobiDB-lite"/>
    </source>
</evidence>
<dbReference type="InterPro" id="IPR037448">
    <property type="entry name" value="Zig-8"/>
</dbReference>
<dbReference type="STRING" id="158441.A0A226CV20"/>
<comment type="caution">
    <text evidence="2">The sequence shown here is derived from an EMBL/GenBank/DDBJ whole genome shotgun (WGS) entry which is preliminary data.</text>
</comment>
<feature type="region of interest" description="Disordered" evidence="1">
    <location>
        <begin position="1"/>
        <end position="62"/>
    </location>
</feature>
<name>A0A226CV20_FOLCA</name>
<dbReference type="InterPro" id="IPR036179">
    <property type="entry name" value="Ig-like_dom_sf"/>
</dbReference>
<dbReference type="AlphaFoldDB" id="A0A226CV20"/>
<organism evidence="2 3">
    <name type="scientific">Folsomia candida</name>
    <name type="common">Springtail</name>
    <dbReference type="NCBI Taxonomy" id="158441"/>
    <lineage>
        <taxon>Eukaryota</taxon>
        <taxon>Metazoa</taxon>
        <taxon>Ecdysozoa</taxon>
        <taxon>Arthropoda</taxon>
        <taxon>Hexapoda</taxon>
        <taxon>Collembola</taxon>
        <taxon>Entomobryomorpha</taxon>
        <taxon>Isotomoidea</taxon>
        <taxon>Isotomidae</taxon>
        <taxon>Proisotominae</taxon>
        <taxon>Folsomia</taxon>
    </lineage>
</organism>
<keyword evidence="3" id="KW-1185">Reference proteome</keyword>
<sequence length="211" mass="24760">MIAKPGTRRSHGKERMLHHVQGRQIRESHNRFDRTNGNHHPTLHQGHHSHGHHSSHGNLHSIHNIANPHQYTSYEEFQRAMENPFDTNTGSNITVPLGDTAFLRCKVRNLGERSISWIRRRDWHILSAGKQIYTSDERFQVLHSDGSDEWTLQVKFVQKRDNGDLRMSGIDRDWRGVVQRSSRRRCPGSFYPGQRRVPRRTGQHHQPRLHH</sequence>
<dbReference type="GO" id="GO:0050808">
    <property type="term" value="P:synapse organization"/>
    <property type="evidence" value="ECO:0007669"/>
    <property type="project" value="TreeGrafter"/>
</dbReference>
<evidence type="ECO:0000313" key="2">
    <source>
        <dbReference type="EMBL" id="OXA37245.1"/>
    </source>
</evidence>
<dbReference type="GO" id="GO:0032589">
    <property type="term" value="C:neuron projection membrane"/>
    <property type="evidence" value="ECO:0007669"/>
    <property type="project" value="TreeGrafter"/>
</dbReference>